<protein>
    <recommendedName>
        <fullName evidence="4">Integrase core domain containing protein</fullName>
    </recommendedName>
</protein>
<sequence length="243" mass="27397">MFVKNVMGSGAKSVNIVGVGEGNPEEDHFEAFYNEEVNFLANQGGGYRANYPRTGGNPGLNRDEGWRDRDIDWRDRNATWKERDGDKDSLDYLKFLCWYFWRDRSGMLKRLGDSPNDSASVSAYFSNSFDVFFRCFAEMDKLKESGRDTPLRKRAGGVVIDEDAVASRAKASKHLTKGGIGKGKGKGKGKSYPAVPEDEMVMTTLFGDTMQPPDSSRTAGRHPLSDHTFDTKETRRLRKKERQ</sequence>
<proteinExistence type="predicted"/>
<reference evidence="2" key="2">
    <citation type="submission" date="2015-06" db="UniProtKB">
        <authorList>
            <consortium name="EnsemblPlants"/>
        </authorList>
    </citation>
    <scope>IDENTIFICATION</scope>
    <source>
        <strain evidence="2">DM1-3 516 R44</strain>
    </source>
</reference>
<evidence type="ECO:0000256" key="1">
    <source>
        <dbReference type="SAM" id="MobiDB-lite"/>
    </source>
</evidence>
<feature type="region of interest" description="Disordered" evidence="1">
    <location>
        <begin position="172"/>
        <end position="194"/>
    </location>
</feature>
<feature type="region of interest" description="Disordered" evidence="1">
    <location>
        <begin position="206"/>
        <end position="243"/>
    </location>
</feature>
<feature type="compositionally biased region" description="Basic and acidic residues" evidence="1">
    <location>
        <begin position="223"/>
        <end position="234"/>
    </location>
</feature>
<keyword evidence="3" id="KW-1185">Reference proteome</keyword>
<dbReference type="AlphaFoldDB" id="M1DD33"/>
<reference evidence="3" key="1">
    <citation type="journal article" date="2011" name="Nature">
        <title>Genome sequence and analysis of the tuber crop potato.</title>
        <authorList>
            <consortium name="The Potato Genome Sequencing Consortium"/>
        </authorList>
    </citation>
    <scope>NUCLEOTIDE SEQUENCE [LARGE SCALE GENOMIC DNA]</scope>
    <source>
        <strain evidence="3">cv. DM1-3 516 R44</strain>
    </source>
</reference>
<name>M1DD33_SOLTU</name>
<evidence type="ECO:0000313" key="2">
    <source>
        <dbReference type="EnsemblPlants" id="PGSC0003DMT400087066"/>
    </source>
</evidence>
<dbReference type="InParanoid" id="M1DD33"/>
<evidence type="ECO:0008006" key="4">
    <source>
        <dbReference type="Google" id="ProtNLM"/>
    </source>
</evidence>
<dbReference type="EnsemblPlants" id="PGSC0003DMT400087066">
    <property type="protein sequence ID" value="PGSC0003DMT400087066"/>
    <property type="gene ID" value="PGSC0003DMG400036637"/>
</dbReference>
<accession>M1DD33</accession>
<dbReference type="Gramene" id="PGSC0003DMT400087066">
    <property type="protein sequence ID" value="PGSC0003DMT400087066"/>
    <property type="gene ID" value="PGSC0003DMG400036637"/>
</dbReference>
<dbReference type="Proteomes" id="UP000011115">
    <property type="component" value="Unassembled WGS sequence"/>
</dbReference>
<dbReference type="HOGENOM" id="CLU_029307_6_2_1"/>
<dbReference type="PaxDb" id="4113-PGSC0003DMT400087066"/>
<organism evidence="2 3">
    <name type="scientific">Solanum tuberosum</name>
    <name type="common">Potato</name>
    <dbReference type="NCBI Taxonomy" id="4113"/>
    <lineage>
        <taxon>Eukaryota</taxon>
        <taxon>Viridiplantae</taxon>
        <taxon>Streptophyta</taxon>
        <taxon>Embryophyta</taxon>
        <taxon>Tracheophyta</taxon>
        <taxon>Spermatophyta</taxon>
        <taxon>Magnoliopsida</taxon>
        <taxon>eudicotyledons</taxon>
        <taxon>Gunneridae</taxon>
        <taxon>Pentapetalae</taxon>
        <taxon>asterids</taxon>
        <taxon>lamiids</taxon>
        <taxon>Solanales</taxon>
        <taxon>Solanaceae</taxon>
        <taxon>Solanoideae</taxon>
        <taxon>Solaneae</taxon>
        <taxon>Solanum</taxon>
    </lineage>
</organism>
<evidence type="ECO:0000313" key="3">
    <source>
        <dbReference type="Proteomes" id="UP000011115"/>
    </source>
</evidence>